<feature type="chain" id="PRO_5043144456" evidence="1">
    <location>
        <begin position="22"/>
        <end position="148"/>
    </location>
</feature>
<comment type="caution">
    <text evidence="2">The sequence shown here is derived from an EMBL/GenBank/DDBJ whole genome shotgun (WGS) entry which is preliminary data.</text>
</comment>
<evidence type="ECO:0000256" key="1">
    <source>
        <dbReference type="SAM" id="SignalP"/>
    </source>
</evidence>
<dbReference type="Proteomes" id="UP000095392">
    <property type="component" value="Unassembled WGS sequence"/>
</dbReference>
<feature type="signal peptide" evidence="1">
    <location>
        <begin position="1"/>
        <end position="21"/>
    </location>
</feature>
<dbReference type="EMBL" id="MIPY01000035">
    <property type="protein sequence ID" value="OES26167.1"/>
    <property type="molecule type" value="Genomic_DNA"/>
</dbReference>
<protein>
    <submittedName>
        <fullName evidence="2">Uncharacterized protein</fullName>
    </submittedName>
</protein>
<evidence type="ECO:0000313" key="3">
    <source>
        <dbReference type="Proteomes" id="UP000095392"/>
    </source>
</evidence>
<keyword evidence="1" id="KW-0732">Signal</keyword>
<name>A0A1E7D8X7_ALTMA</name>
<proteinExistence type="predicted"/>
<gene>
    <name evidence="2" type="ORF">BFV95_3963</name>
</gene>
<reference evidence="2 3" key="1">
    <citation type="submission" date="2016-09" db="EMBL/GenBank/DDBJ databases">
        <title>Draft Genome Sequence of four Alteromonas macleodii strains isolated from copper coupons and grown long-term at elevated copper levels.</title>
        <authorList>
            <person name="Cusick K."/>
            <person name="Dale J."/>
            <person name="Little B."/>
            <person name="Biffinger J."/>
        </authorList>
    </citation>
    <scope>NUCLEOTIDE SEQUENCE [LARGE SCALE GENOMIC DNA]</scope>
    <source>
        <strain evidence="2 3">KCP01</strain>
    </source>
</reference>
<dbReference type="RefSeq" id="WP_069945154.1">
    <property type="nucleotide sequence ID" value="NZ_MIPW01000028.1"/>
</dbReference>
<sequence length="148" mass="16329">MKKTVVAATVLSSLIAFHSTACELHAGMGNMQFGFQHPMMQQHLAAAKEPLISLNIDRKREVAKLEASTVPLRFTIPSNYKEVSVDMMASDGVTLLSPQRFSLPSTKGEQAINFQAQEEGTHELVLKVYALKKNVPVTYTRKVKILAS</sequence>
<organism evidence="2 3">
    <name type="scientific">Alteromonas macleodii</name>
    <name type="common">Pseudoalteromonas macleodii</name>
    <dbReference type="NCBI Taxonomy" id="28108"/>
    <lineage>
        <taxon>Bacteria</taxon>
        <taxon>Pseudomonadati</taxon>
        <taxon>Pseudomonadota</taxon>
        <taxon>Gammaproteobacteria</taxon>
        <taxon>Alteromonadales</taxon>
        <taxon>Alteromonadaceae</taxon>
        <taxon>Alteromonas/Salinimonas group</taxon>
        <taxon>Alteromonas</taxon>
    </lineage>
</organism>
<keyword evidence="3" id="KW-1185">Reference proteome</keyword>
<evidence type="ECO:0000313" key="2">
    <source>
        <dbReference type="EMBL" id="OES26167.1"/>
    </source>
</evidence>
<accession>A0A1E7D8X7</accession>
<dbReference type="AlphaFoldDB" id="A0A1E7D8X7"/>